<evidence type="ECO:0000256" key="8">
    <source>
        <dbReference type="ARBA" id="ARBA00038436"/>
    </source>
</evidence>
<dbReference type="EMBL" id="FLUO01000003">
    <property type="protein sequence ID" value="SBW12832.1"/>
    <property type="molecule type" value="Genomic_DNA"/>
</dbReference>
<dbReference type="PANTHER" id="PTHR35011:SF2">
    <property type="entry name" value="2,3-DIKETO-L-GULONATE TRAP TRANSPORTER SMALL PERMEASE PROTEIN YIAM"/>
    <property type="match status" value="1"/>
</dbReference>
<reference evidence="11" key="1">
    <citation type="submission" date="2016-04" db="EMBL/GenBank/DDBJ databases">
        <authorList>
            <person name="Evans L.H."/>
            <person name="Alamgir A."/>
            <person name="Owens N."/>
            <person name="Weber N.D."/>
            <person name="Virtaneva K."/>
            <person name="Barbian K."/>
            <person name="Babar A."/>
            <person name="Rosenke K."/>
        </authorList>
    </citation>
    <scope>NUCLEOTIDE SEQUENCE</scope>
    <source>
        <strain evidence="11">86</strain>
    </source>
</reference>
<name>A0A212KMH0_9PROT</name>
<proteinExistence type="inferred from homology"/>
<keyword evidence="7 9" id="KW-0472">Membrane</keyword>
<keyword evidence="3" id="KW-1003">Cell membrane</keyword>
<dbReference type="Pfam" id="PF04290">
    <property type="entry name" value="DctQ"/>
    <property type="match status" value="1"/>
</dbReference>
<evidence type="ECO:0000256" key="5">
    <source>
        <dbReference type="ARBA" id="ARBA00022692"/>
    </source>
</evidence>
<feature type="transmembrane region" description="Helical" evidence="9">
    <location>
        <begin position="128"/>
        <end position="150"/>
    </location>
</feature>
<gene>
    <name evidence="11" type="ORF">KL86APRO_30323</name>
</gene>
<evidence type="ECO:0000256" key="2">
    <source>
        <dbReference type="ARBA" id="ARBA00022448"/>
    </source>
</evidence>
<sequence length="167" mass="18479">MERIKLWADRILALFCIVLCAGFTVTVTWQVVARFLFNSPGAQSEELAKIMFVWLVLFATALLFGEKGHMNIGIVCDRLPRKLNLACQILTSLVILGFAMFILLLGGVDAVNRTIFQTNAAMPFITTGQIYAALPICGGFTIFYCVYNIVRDVRTFIADSASANREG</sequence>
<evidence type="ECO:0000256" key="3">
    <source>
        <dbReference type="ARBA" id="ARBA00022475"/>
    </source>
</evidence>
<feature type="transmembrane region" description="Helical" evidence="9">
    <location>
        <begin position="47"/>
        <end position="64"/>
    </location>
</feature>
<organism evidence="11">
    <name type="scientific">uncultured Alphaproteobacteria bacterium</name>
    <dbReference type="NCBI Taxonomy" id="91750"/>
    <lineage>
        <taxon>Bacteria</taxon>
        <taxon>Pseudomonadati</taxon>
        <taxon>Pseudomonadota</taxon>
        <taxon>Alphaproteobacteria</taxon>
        <taxon>environmental samples</taxon>
    </lineage>
</organism>
<keyword evidence="2 9" id="KW-0813">Transport</keyword>
<dbReference type="GO" id="GO:0005886">
    <property type="term" value="C:plasma membrane"/>
    <property type="evidence" value="ECO:0007669"/>
    <property type="project" value="UniProtKB-SubCell"/>
</dbReference>
<evidence type="ECO:0000256" key="4">
    <source>
        <dbReference type="ARBA" id="ARBA00022519"/>
    </source>
</evidence>
<evidence type="ECO:0000256" key="7">
    <source>
        <dbReference type="ARBA" id="ARBA00023136"/>
    </source>
</evidence>
<accession>A0A212KMH0</accession>
<dbReference type="PANTHER" id="PTHR35011">
    <property type="entry name" value="2,3-DIKETO-L-GULONATE TRAP TRANSPORTER SMALL PERMEASE PROTEIN YIAM"/>
    <property type="match status" value="1"/>
</dbReference>
<comment type="similarity">
    <text evidence="8 9">Belongs to the TRAP transporter small permease family.</text>
</comment>
<comment type="function">
    <text evidence="9">Part of the tripartite ATP-independent periplasmic (TRAP) transport system.</text>
</comment>
<dbReference type="AlphaFoldDB" id="A0A212KMH0"/>
<evidence type="ECO:0000256" key="1">
    <source>
        <dbReference type="ARBA" id="ARBA00004429"/>
    </source>
</evidence>
<evidence type="ECO:0000259" key="10">
    <source>
        <dbReference type="Pfam" id="PF04290"/>
    </source>
</evidence>
<protein>
    <recommendedName>
        <fullName evidence="9">TRAP transporter small permease protein</fullName>
    </recommendedName>
</protein>
<comment type="subunit">
    <text evidence="9">The complex comprises the extracytoplasmic solute receptor protein and the two transmembrane proteins.</text>
</comment>
<dbReference type="InterPro" id="IPR055348">
    <property type="entry name" value="DctQ"/>
</dbReference>
<evidence type="ECO:0000256" key="6">
    <source>
        <dbReference type="ARBA" id="ARBA00022989"/>
    </source>
</evidence>
<keyword evidence="6 9" id="KW-1133">Transmembrane helix</keyword>
<evidence type="ECO:0000256" key="9">
    <source>
        <dbReference type="RuleBase" id="RU369079"/>
    </source>
</evidence>
<evidence type="ECO:0000313" key="11">
    <source>
        <dbReference type="EMBL" id="SBW12832.1"/>
    </source>
</evidence>
<keyword evidence="5 9" id="KW-0812">Transmembrane</keyword>
<feature type="transmembrane region" description="Helical" evidence="9">
    <location>
        <begin position="85"/>
        <end position="108"/>
    </location>
</feature>
<keyword evidence="4 9" id="KW-0997">Cell inner membrane</keyword>
<dbReference type="GO" id="GO:0022857">
    <property type="term" value="F:transmembrane transporter activity"/>
    <property type="evidence" value="ECO:0007669"/>
    <property type="project" value="UniProtKB-UniRule"/>
</dbReference>
<feature type="transmembrane region" description="Helical" evidence="9">
    <location>
        <begin position="12"/>
        <end position="32"/>
    </location>
</feature>
<dbReference type="GO" id="GO:0015740">
    <property type="term" value="P:C4-dicarboxylate transport"/>
    <property type="evidence" value="ECO:0007669"/>
    <property type="project" value="TreeGrafter"/>
</dbReference>
<comment type="subcellular location">
    <subcellularLocation>
        <location evidence="1 9">Cell inner membrane</location>
        <topology evidence="1 9">Multi-pass membrane protein</topology>
    </subcellularLocation>
</comment>
<feature type="domain" description="Tripartite ATP-independent periplasmic transporters DctQ component" evidence="10">
    <location>
        <begin position="24"/>
        <end position="154"/>
    </location>
</feature>
<dbReference type="InterPro" id="IPR007387">
    <property type="entry name" value="TRAP_DctQ"/>
</dbReference>